<comment type="caution">
    <text evidence="2">The sequence shown here is derived from an EMBL/GenBank/DDBJ whole genome shotgun (WGS) entry which is preliminary data.</text>
</comment>
<gene>
    <name evidence="2" type="ORF">A2982_03900</name>
</gene>
<evidence type="ECO:0000313" key="2">
    <source>
        <dbReference type="EMBL" id="OGC51843.1"/>
    </source>
</evidence>
<dbReference type="Gene3D" id="3.90.1010.10">
    <property type="match status" value="1"/>
</dbReference>
<name>A0A1F4V5H3_UNCKA</name>
<feature type="domain" description="NIF system FeS cluster assembly NifU N-terminal" evidence="1">
    <location>
        <begin position="5"/>
        <end position="120"/>
    </location>
</feature>
<dbReference type="STRING" id="1802624.A2982_03900"/>
<evidence type="ECO:0000313" key="3">
    <source>
        <dbReference type="Proteomes" id="UP000178771"/>
    </source>
</evidence>
<protein>
    <recommendedName>
        <fullName evidence="1">NIF system FeS cluster assembly NifU N-terminal domain-containing protein</fullName>
    </recommendedName>
</protein>
<dbReference type="SUPFAM" id="SSF82649">
    <property type="entry name" value="SufE/NifU"/>
    <property type="match status" value="1"/>
</dbReference>
<accession>A0A1F4V5H3</accession>
<dbReference type="EMBL" id="MEVH01000012">
    <property type="protein sequence ID" value="OGC51843.1"/>
    <property type="molecule type" value="Genomic_DNA"/>
</dbReference>
<dbReference type="InterPro" id="IPR002871">
    <property type="entry name" value="NIF_FeS_clus_asmbl_NifU_N"/>
</dbReference>
<evidence type="ECO:0000259" key="1">
    <source>
        <dbReference type="Pfam" id="PF01592"/>
    </source>
</evidence>
<dbReference type="GO" id="GO:0005506">
    <property type="term" value="F:iron ion binding"/>
    <property type="evidence" value="ECO:0007669"/>
    <property type="project" value="InterPro"/>
</dbReference>
<sequence length="125" mass="13596">MDNIYSQEILYHYRNQPNKKKLKKATAKGNSVNLSCGDEISVELLVEDGIIEDVGYNPNGCVISAGSISMLSDYLIGKKVSEAEKLTPQDVLSLINVPLSPSRENCALMGYNSVKSALEGVSSKR</sequence>
<dbReference type="Proteomes" id="UP000178771">
    <property type="component" value="Unassembled WGS sequence"/>
</dbReference>
<proteinExistence type="predicted"/>
<organism evidence="2 3">
    <name type="scientific">candidate division WWE3 bacterium RIFCSPLOWO2_01_FULL_39_13</name>
    <dbReference type="NCBI Taxonomy" id="1802624"/>
    <lineage>
        <taxon>Bacteria</taxon>
        <taxon>Katanobacteria</taxon>
    </lineage>
</organism>
<dbReference type="PANTHER" id="PTHR10093">
    <property type="entry name" value="IRON-SULFUR CLUSTER ASSEMBLY ENZYME NIFU HOMOLOG"/>
    <property type="match status" value="1"/>
</dbReference>
<dbReference type="CDD" id="cd06664">
    <property type="entry name" value="IscU_like"/>
    <property type="match status" value="1"/>
</dbReference>
<dbReference type="AlphaFoldDB" id="A0A1F4V5H3"/>
<reference evidence="2 3" key="1">
    <citation type="journal article" date="2016" name="Nat. Commun.">
        <title>Thousands of microbial genomes shed light on interconnected biogeochemical processes in an aquifer system.</title>
        <authorList>
            <person name="Anantharaman K."/>
            <person name="Brown C.T."/>
            <person name="Hug L.A."/>
            <person name="Sharon I."/>
            <person name="Castelle C.J."/>
            <person name="Probst A.J."/>
            <person name="Thomas B.C."/>
            <person name="Singh A."/>
            <person name="Wilkins M.J."/>
            <person name="Karaoz U."/>
            <person name="Brodie E.L."/>
            <person name="Williams K.H."/>
            <person name="Hubbard S.S."/>
            <person name="Banfield J.F."/>
        </authorList>
    </citation>
    <scope>NUCLEOTIDE SEQUENCE [LARGE SCALE GENOMIC DNA]</scope>
</reference>
<dbReference type="GO" id="GO:0016226">
    <property type="term" value="P:iron-sulfur cluster assembly"/>
    <property type="evidence" value="ECO:0007669"/>
    <property type="project" value="InterPro"/>
</dbReference>
<dbReference type="Pfam" id="PF01592">
    <property type="entry name" value="NifU_N"/>
    <property type="match status" value="1"/>
</dbReference>
<dbReference type="GO" id="GO:0051536">
    <property type="term" value="F:iron-sulfur cluster binding"/>
    <property type="evidence" value="ECO:0007669"/>
    <property type="project" value="InterPro"/>
</dbReference>